<organism evidence="2 3">
    <name type="scientific">Didymodactylos carnosus</name>
    <dbReference type="NCBI Taxonomy" id="1234261"/>
    <lineage>
        <taxon>Eukaryota</taxon>
        <taxon>Metazoa</taxon>
        <taxon>Spiralia</taxon>
        <taxon>Gnathifera</taxon>
        <taxon>Rotifera</taxon>
        <taxon>Eurotatoria</taxon>
        <taxon>Bdelloidea</taxon>
        <taxon>Philodinida</taxon>
        <taxon>Philodinidae</taxon>
        <taxon>Didymodactylos</taxon>
    </lineage>
</organism>
<proteinExistence type="predicted"/>
<accession>A0A8S2WUH9</accession>
<evidence type="ECO:0000313" key="2">
    <source>
        <dbReference type="EMBL" id="CAF4461244.1"/>
    </source>
</evidence>
<evidence type="ECO:0000313" key="1">
    <source>
        <dbReference type="EMBL" id="CAF1632975.1"/>
    </source>
</evidence>
<feature type="non-terminal residue" evidence="2">
    <location>
        <position position="1"/>
    </location>
</feature>
<dbReference type="EMBL" id="CAJOBA010085419">
    <property type="protein sequence ID" value="CAF4461244.1"/>
    <property type="molecule type" value="Genomic_DNA"/>
</dbReference>
<sequence length="57" mass="6783">STILAYSLLFQPESNQTVAHLNIFQQLKLVRLRPIFKIIQVFTTERKSNKRKMLCYN</sequence>
<name>A0A8S2WUH9_9BILA</name>
<comment type="caution">
    <text evidence="2">The sequence shown here is derived from an EMBL/GenBank/DDBJ whole genome shotgun (WGS) entry which is preliminary data.</text>
</comment>
<dbReference type="Proteomes" id="UP000677228">
    <property type="component" value="Unassembled WGS sequence"/>
</dbReference>
<dbReference type="Proteomes" id="UP000682733">
    <property type="component" value="Unassembled WGS sequence"/>
</dbReference>
<dbReference type="AlphaFoldDB" id="A0A8S2WUH9"/>
<dbReference type="EMBL" id="CAJNOK010059538">
    <property type="protein sequence ID" value="CAF1632975.1"/>
    <property type="molecule type" value="Genomic_DNA"/>
</dbReference>
<evidence type="ECO:0000313" key="3">
    <source>
        <dbReference type="Proteomes" id="UP000682733"/>
    </source>
</evidence>
<reference evidence="2" key="1">
    <citation type="submission" date="2021-02" db="EMBL/GenBank/DDBJ databases">
        <authorList>
            <person name="Nowell W R."/>
        </authorList>
    </citation>
    <scope>NUCLEOTIDE SEQUENCE</scope>
</reference>
<protein>
    <submittedName>
        <fullName evidence="2">Uncharacterized protein</fullName>
    </submittedName>
</protein>
<gene>
    <name evidence="1" type="ORF">OVA965_LOCUS43838</name>
    <name evidence="2" type="ORF">TMI583_LOCUS46268</name>
</gene>